<dbReference type="HOGENOM" id="CLU_625109_0_0_4"/>
<reference evidence="2 3" key="1">
    <citation type="submission" date="2007-03" db="EMBL/GenBank/DDBJ databases">
        <title>Complete sequence of plasmid pBVIE03 of Burkholderia vietnamiensis G4.</title>
        <authorList>
            <consortium name="US DOE Joint Genome Institute"/>
            <person name="Copeland A."/>
            <person name="Lucas S."/>
            <person name="Lapidus A."/>
            <person name="Barry K."/>
            <person name="Detter J.C."/>
            <person name="Glavina del Rio T."/>
            <person name="Hammon N."/>
            <person name="Israni S."/>
            <person name="Dalin E."/>
            <person name="Tice H."/>
            <person name="Pitluck S."/>
            <person name="Chain P."/>
            <person name="Malfatti S."/>
            <person name="Shin M."/>
            <person name="Vergez L."/>
            <person name="Schmutz J."/>
            <person name="Larimer F."/>
            <person name="Land M."/>
            <person name="Hauser L."/>
            <person name="Kyrpides N."/>
            <person name="Tiedje J."/>
            <person name="Richardson P."/>
        </authorList>
    </citation>
    <scope>NUCLEOTIDE SEQUENCE [LARGE SCALE GENOMIC DNA]</scope>
    <source>
        <strain evidence="3">G4 / LMG 22486</strain>
        <plasmid evidence="2 3">pBVIE03</plasmid>
    </source>
</reference>
<geneLocation type="plasmid" evidence="2 3">
    <name>pBVIE03</name>
</geneLocation>
<evidence type="ECO:0000313" key="2">
    <source>
        <dbReference type="EMBL" id="ABO60417.1"/>
    </source>
</evidence>
<accession>A4JVW4</accession>
<proteinExistence type="predicted"/>
<gene>
    <name evidence="2" type="ordered locus">Bcep1808_7542</name>
</gene>
<organism evidence="2 3">
    <name type="scientific">Burkholderia vietnamiensis (strain G4 / LMG 22486)</name>
    <name type="common">Burkholderia cepacia (strain R1808)</name>
    <dbReference type="NCBI Taxonomy" id="269482"/>
    <lineage>
        <taxon>Bacteria</taxon>
        <taxon>Pseudomonadati</taxon>
        <taxon>Pseudomonadota</taxon>
        <taxon>Betaproteobacteria</taxon>
        <taxon>Burkholderiales</taxon>
        <taxon>Burkholderiaceae</taxon>
        <taxon>Burkholderia</taxon>
        <taxon>Burkholderia cepacia complex</taxon>
    </lineage>
</organism>
<dbReference type="KEGG" id="bvi:Bcep1808_7542"/>
<keyword evidence="1" id="KW-0175">Coiled coil</keyword>
<keyword evidence="2" id="KW-0614">Plasmid</keyword>
<dbReference type="Proteomes" id="UP000002287">
    <property type="component" value="Plasmid pBVIE03"/>
</dbReference>
<protein>
    <submittedName>
        <fullName evidence="2">Uncharacterized protein</fullName>
    </submittedName>
</protein>
<evidence type="ECO:0000256" key="1">
    <source>
        <dbReference type="SAM" id="Coils"/>
    </source>
</evidence>
<evidence type="ECO:0000313" key="3">
    <source>
        <dbReference type="Proteomes" id="UP000002287"/>
    </source>
</evidence>
<feature type="coiled-coil region" evidence="1">
    <location>
        <begin position="17"/>
        <end position="44"/>
    </location>
</feature>
<name>A4JVW4_BURVG</name>
<sequence length="438" mass="48825">MDKEHAVNTSDVYAFKAVIAADRLALLRENLAKLNKRAAKHGVEPFTIELGRYGNQFVEDRSEGFAANIRTVEVTLTGRRISLGDYRVMASIDHRNQAFQTFGDFQIPGRYLDCDAECDHCKTKRDRAKTFLLADKSGDLIHIGSSCVESFTGYAPEFALGATSVWDQFSDMKEQLEGGDDGIRDCKMEAASPMRPFLAIVSRMIRRDGWVSSSLATANRESGLQPAFSTSHSALDELKKLIERVGHEATVEPNVDQIDFEIASNALSHARASYADVPDRETVEAFDANMWSVSSHDTFINRHAGFAAFIVRKYRTEVLEANLANQFSGESQYVGTVKKREEFEFTLDKKIPLEGAYGTNTLCLMHDQQGNQLRWMASGLTDMEAGKSYRAKATVKKHEEYKGIKQTILSRVSVTEELGNEQRIEAGAAEPQAIECSM</sequence>
<dbReference type="AlphaFoldDB" id="A4JVW4"/>
<dbReference type="EMBL" id="CP000619">
    <property type="protein sequence ID" value="ABO60417.1"/>
    <property type="molecule type" value="Genomic_DNA"/>
</dbReference>